<comment type="caution">
    <text evidence="2">The sequence shown here is derived from an EMBL/GenBank/DDBJ whole genome shotgun (WGS) entry which is preliminary data.</text>
</comment>
<feature type="region of interest" description="Disordered" evidence="1">
    <location>
        <begin position="546"/>
        <end position="566"/>
    </location>
</feature>
<dbReference type="Proteomes" id="UP001159363">
    <property type="component" value="Chromosome 9"/>
</dbReference>
<evidence type="ECO:0000256" key="1">
    <source>
        <dbReference type="SAM" id="MobiDB-lite"/>
    </source>
</evidence>
<sequence length="852" mass="94786">MMSVPGRPHLLSDAPVVMSDVVRDAESTYPALLAARIWCWLIQNRRLPSCSDFPWMVRSNSRGVLTACRTMKRSSLLVVRHVRLEPSRRCVCTLSFPLCQTPTHSVGRTVQVARNAPKHPPHFSESDDAVPHPSGQRLVEGTVRGMLRSSDGFVASVWAPVIDELTLCRSYFVKKVSGILEGLVVGYDRWKGLSLHCLICTQSCTTNLTDEVIDVMGRGPWSRAQWSSMAPALREVGDSVRPDCSLVAQVKSSYVRQVVEGLGGSGRLAEVCRHVRAGVVASQLWQRHRAVTLTLDLFRNLLSFSKSSTSDCGNLKLKRSNQQPKKSKVGLLKAGDDSISSTWASWRTNTRSCWRTKDELQVCLTLRKSNTCGLPCRFSFVSRGSTVSAVRSLASHHDDLGLIPGRVTGFSHVRIVPDAAPYPPQSPSSALKTSLEWEQMRVFTSGHWFEQFRAVARNSNLRKIEEAGQWWVTMFYRLLTIRNYISPSVTKFTGHMPNMAPAKLYADALPTGLLQSSKAAEYSRRQAISFPLRSLLSQRELYSNQSRHDAAGTARDSATYRQNDGPYTMSMGSGRCRDTGIGPYRYAYYAHPLTSAWLASVTPLPRETAMVAELLVRSPPTKANRVQSPAGSPDFRKWESCRTMSLVSGFSLGSPVSPAPSFRRRSIFTSITLIGSQDLALDDALARKQDVLWLDVAVNAVVVVTVGDALQRLPHDLLGEQLRTSLWVLLQLRQHSVVAELEHEVQLALPPEHLQQVHQVRVLQPLRQPHYMCPHSASHGGHRLSTVHYEQPIQSIRGWPISGWLTYLPVGSPAIKEHMSYNAVADPYTTSQNFGQPIRGIVRPHKINLNAT</sequence>
<accession>A0ABQ9GQX2</accession>
<evidence type="ECO:0000313" key="2">
    <source>
        <dbReference type="EMBL" id="KAJ8874410.1"/>
    </source>
</evidence>
<name>A0ABQ9GQX2_9NEOP</name>
<keyword evidence="3" id="KW-1185">Reference proteome</keyword>
<dbReference type="EMBL" id="JARBHB010000010">
    <property type="protein sequence ID" value="KAJ8874410.1"/>
    <property type="molecule type" value="Genomic_DNA"/>
</dbReference>
<proteinExistence type="predicted"/>
<reference evidence="2 3" key="1">
    <citation type="submission" date="2023-02" db="EMBL/GenBank/DDBJ databases">
        <title>LHISI_Scaffold_Assembly.</title>
        <authorList>
            <person name="Stuart O.P."/>
            <person name="Cleave R."/>
            <person name="Magrath M.J.L."/>
            <person name="Mikheyev A.S."/>
        </authorList>
    </citation>
    <scope>NUCLEOTIDE SEQUENCE [LARGE SCALE GENOMIC DNA]</scope>
    <source>
        <strain evidence="2">Daus_M_001</strain>
        <tissue evidence="2">Leg muscle</tissue>
    </source>
</reference>
<organism evidence="2 3">
    <name type="scientific">Dryococelus australis</name>
    <dbReference type="NCBI Taxonomy" id="614101"/>
    <lineage>
        <taxon>Eukaryota</taxon>
        <taxon>Metazoa</taxon>
        <taxon>Ecdysozoa</taxon>
        <taxon>Arthropoda</taxon>
        <taxon>Hexapoda</taxon>
        <taxon>Insecta</taxon>
        <taxon>Pterygota</taxon>
        <taxon>Neoptera</taxon>
        <taxon>Polyneoptera</taxon>
        <taxon>Phasmatodea</taxon>
        <taxon>Verophasmatodea</taxon>
        <taxon>Anareolatae</taxon>
        <taxon>Phasmatidae</taxon>
        <taxon>Eurycanthinae</taxon>
        <taxon>Dryococelus</taxon>
    </lineage>
</organism>
<protein>
    <submittedName>
        <fullName evidence="2">Uncharacterized protein</fullName>
    </submittedName>
</protein>
<evidence type="ECO:0000313" key="3">
    <source>
        <dbReference type="Proteomes" id="UP001159363"/>
    </source>
</evidence>
<gene>
    <name evidence="2" type="ORF">PR048_025259</name>
</gene>